<dbReference type="PANTHER" id="PTHR46889">
    <property type="entry name" value="TRANSPOSASE INSF FOR INSERTION SEQUENCE IS3B-RELATED"/>
    <property type="match status" value="1"/>
</dbReference>
<evidence type="ECO:0000313" key="2">
    <source>
        <dbReference type="EMBL" id="EIC28530.1"/>
    </source>
</evidence>
<dbReference type="Pfam" id="PF00665">
    <property type="entry name" value="rve"/>
    <property type="match status" value="1"/>
</dbReference>
<dbReference type="PROSITE" id="PS50994">
    <property type="entry name" value="INTEGRASE"/>
    <property type="match status" value="1"/>
</dbReference>
<dbReference type="InterPro" id="IPR050900">
    <property type="entry name" value="Transposase_IS3/IS150/IS904"/>
</dbReference>
<dbReference type="InterPro" id="IPR048020">
    <property type="entry name" value="Transpos_IS3"/>
</dbReference>
<keyword evidence="3" id="KW-1185">Reference proteome</keyword>
<dbReference type="InterPro" id="IPR001584">
    <property type="entry name" value="Integrase_cat-core"/>
</dbReference>
<dbReference type="InterPro" id="IPR012337">
    <property type="entry name" value="RNaseH-like_sf"/>
</dbReference>
<dbReference type="EMBL" id="CM001475">
    <property type="protein sequence ID" value="EIC28530.1"/>
    <property type="molecule type" value="Genomic_DNA"/>
</dbReference>
<dbReference type="PANTHER" id="PTHR46889:SF4">
    <property type="entry name" value="TRANSPOSASE INSO FOR INSERTION SEQUENCE ELEMENT IS911B-RELATED"/>
    <property type="match status" value="1"/>
</dbReference>
<reference evidence="2 3" key="1">
    <citation type="journal article" date="2013" name="Genome Announc.">
        <title>Genome Sequence of the Obligate Gammaproteobacterial Methanotroph Methylomicrobium album Strain BG8.</title>
        <authorList>
            <person name="Kits K.D."/>
            <person name="Kalyuzhnaya M.G."/>
            <person name="Klotz M.G."/>
            <person name="Jetten M.S."/>
            <person name="Op den Camp H.J."/>
            <person name="Vuilleumier S."/>
            <person name="Bringel F."/>
            <person name="Dispirito A.A."/>
            <person name="Murrell J.C."/>
            <person name="Bruce D."/>
            <person name="Cheng J.F."/>
            <person name="Copeland A."/>
            <person name="Goodwin L."/>
            <person name="Hauser L."/>
            <person name="Lajus A."/>
            <person name="Land M.L."/>
            <person name="Lapidus A."/>
            <person name="Lucas S."/>
            <person name="Medigue C."/>
            <person name="Pitluck S."/>
            <person name="Woyke T."/>
            <person name="Zeytun A."/>
            <person name="Stein L.Y."/>
        </authorList>
    </citation>
    <scope>NUCLEOTIDE SEQUENCE [LARGE SCALE GENOMIC DNA]</scope>
    <source>
        <strain evidence="2 3">BG8</strain>
    </source>
</reference>
<protein>
    <submittedName>
        <fullName evidence="2">Transposase</fullName>
    </submittedName>
</protein>
<dbReference type="eggNOG" id="COG2801">
    <property type="taxonomic scope" value="Bacteria"/>
</dbReference>
<dbReference type="SUPFAM" id="SSF53098">
    <property type="entry name" value="Ribonuclease H-like"/>
    <property type="match status" value="1"/>
</dbReference>
<dbReference type="Pfam" id="PF13333">
    <property type="entry name" value="rve_2"/>
    <property type="match status" value="1"/>
</dbReference>
<gene>
    <name evidence="2" type="ORF">Metal_0691</name>
</gene>
<evidence type="ECO:0000313" key="3">
    <source>
        <dbReference type="Proteomes" id="UP000005090"/>
    </source>
</evidence>
<dbReference type="GO" id="GO:0003676">
    <property type="term" value="F:nucleic acid binding"/>
    <property type="evidence" value="ECO:0007669"/>
    <property type="project" value="InterPro"/>
</dbReference>
<dbReference type="InterPro" id="IPR025948">
    <property type="entry name" value="HTH-like_dom"/>
</dbReference>
<dbReference type="Gene3D" id="3.30.420.10">
    <property type="entry name" value="Ribonuclease H-like superfamily/Ribonuclease H"/>
    <property type="match status" value="1"/>
</dbReference>
<dbReference type="NCBIfam" id="NF033516">
    <property type="entry name" value="transpos_IS3"/>
    <property type="match status" value="1"/>
</dbReference>
<dbReference type="Pfam" id="PF13276">
    <property type="entry name" value="HTH_21"/>
    <property type="match status" value="1"/>
</dbReference>
<organism evidence="2 3">
    <name type="scientific">Methylomicrobium album BG8</name>
    <dbReference type="NCBI Taxonomy" id="686340"/>
    <lineage>
        <taxon>Bacteria</taxon>
        <taxon>Pseudomonadati</taxon>
        <taxon>Pseudomonadota</taxon>
        <taxon>Gammaproteobacteria</taxon>
        <taxon>Methylococcales</taxon>
        <taxon>Methylococcaceae</taxon>
        <taxon>Methylomicrobium</taxon>
    </lineage>
</organism>
<dbReference type="InterPro" id="IPR036397">
    <property type="entry name" value="RNaseH_sf"/>
</dbReference>
<dbReference type="AlphaFoldDB" id="H8GPR8"/>
<dbReference type="GO" id="GO:0015074">
    <property type="term" value="P:DNA integration"/>
    <property type="evidence" value="ECO:0007669"/>
    <property type="project" value="InterPro"/>
</dbReference>
<dbReference type="STRING" id="686340.Metal_0691"/>
<sequence length="287" mass="33529">MKYAWIQQHVSEFTVETMCRFMQVSRSAYYAWLQRPETAGEKEDAVLTEFIKIAFAKSRATYGTRRLKAALLGRDRTVSRRRIGRLMREAGLACKTKRKFKATTNSQHDQPIALNHLDRQFNVDQPNRVYAGDITSILTQEGWLYLAVVIDLYSRQVVGWSMAEHMRTQLVNDALLMAIWKRKPEKGLMWHTDRGSQYASESHRALLARHGIRQSMSRKGNCWDNSVSESFFHTLKTERVHQQTYQTRSEAKQAVFEYIEVFYNRERLHSANGYRSPVDYELLHKAA</sequence>
<evidence type="ECO:0000259" key="1">
    <source>
        <dbReference type="PROSITE" id="PS50994"/>
    </source>
</evidence>
<accession>H8GPR8</accession>
<proteinExistence type="predicted"/>
<feature type="domain" description="Integrase catalytic" evidence="1">
    <location>
        <begin position="122"/>
        <end position="285"/>
    </location>
</feature>
<dbReference type="Proteomes" id="UP000005090">
    <property type="component" value="Chromosome"/>
</dbReference>
<name>H8GPR8_METAL</name>
<dbReference type="HOGENOM" id="CLU_027402_4_2_6"/>